<evidence type="ECO:0000256" key="1">
    <source>
        <dbReference type="ARBA" id="ARBA00004651"/>
    </source>
</evidence>
<dbReference type="Pfam" id="PF06271">
    <property type="entry name" value="RDD"/>
    <property type="match status" value="1"/>
</dbReference>
<keyword evidence="9" id="KW-1185">Reference proteome</keyword>
<evidence type="ECO:0000259" key="7">
    <source>
        <dbReference type="Pfam" id="PF06271"/>
    </source>
</evidence>
<evidence type="ECO:0000313" key="9">
    <source>
        <dbReference type="Proteomes" id="UP000516160"/>
    </source>
</evidence>
<dbReference type="PANTHER" id="PTHR36115">
    <property type="entry name" value="PROLINE-RICH ANTIGEN HOMOLOG-RELATED"/>
    <property type="match status" value="1"/>
</dbReference>
<name>A0A7G9WAS0_ALKCA</name>
<dbReference type="RefSeq" id="WP_213166187.1">
    <property type="nucleotide sequence ID" value="NZ_CP058559.1"/>
</dbReference>
<evidence type="ECO:0000256" key="6">
    <source>
        <dbReference type="SAM" id="Phobius"/>
    </source>
</evidence>
<feature type="transmembrane region" description="Helical" evidence="6">
    <location>
        <begin position="39"/>
        <end position="64"/>
    </location>
</feature>
<keyword evidence="2" id="KW-1003">Cell membrane</keyword>
<evidence type="ECO:0000313" key="8">
    <source>
        <dbReference type="EMBL" id="QNO15782.1"/>
    </source>
</evidence>
<keyword evidence="5 6" id="KW-0472">Membrane</keyword>
<dbReference type="InterPro" id="IPR010432">
    <property type="entry name" value="RDD"/>
</dbReference>
<gene>
    <name evidence="8" type="ORF">HYG86_13925</name>
</gene>
<dbReference type="GO" id="GO:0005886">
    <property type="term" value="C:plasma membrane"/>
    <property type="evidence" value="ECO:0007669"/>
    <property type="project" value="UniProtKB-SubCell"/>
</dbReference>
<evidence type="ECO:0000256" key="3">
    <source>
        <dbReference type="ARBA" id="ARBA00022692"/>
    </source>
</evidence>
<comment type="subcellular location">
    <subcellularLocation>
        <location evidence="1">Cell membrane</location>
        <topology evidence="1">Multi-pass membrane protein</topology>
    </subcellularLocation>
</comment>
<reference evidence="8 9" key="1">
    <citation type="submission" date="2020-07" db="EMBL/GenBank/DDBJ databases">
        <title>Alkalicella. sp. LB2 genome.</title>
        <authorList>
            <person name="Postec A."/>
            <person name="Quemeneur M."/>
        </authorList>
    </citation>
    <scope>NUCLEOTIDE SEQUENCE [LARGE SCALE GENOMIC DNA]</scope>
    <source>
        <strain evidence="8 9">LB2</strain>
    </source>
</reference>
<feature type="transmembrane region" description="Helical" evidence="6">
    <location>
        <begin position="117"/>
        <end position="136"/>
    </location>
</feature>
<accession>A0A7G9WAS0</accession>
<evidence type="ECO:0000256" key="2">
    <source>
        <dbReference type="ARBA" id="ARBA00022475"/>
    </source>
</evidence>
<evidence type="ECO:0000256" key="5">
    <source>
        <dbReference type="ARBA" id="ARBA00023136"/>
    </source>
</evidence>
<dbReference type="AlphaFoldDB" id="A0A7G9WAS0"/>
<evidence type="ECO:0000256" key="4">
    <source>
        <dbReference type="ARBA" id="ARBA00022989"/>
    </source>
</evidence>
<keyword evidence="4 6" id="KW-1133">Transmembrane helix</keyword>
<proteinExistence type="predicted"/>
<dbReference type="EMBL" id="CP058559">
    <property type="protein sequence ID" value="QNO15782.1"/>
    <property type="molecule type" value="Genomic_DNA"/>
</dbReference>
<feature type="domain" description="RDD" evidence="7">
    <location>
        <begin position="36"/>
        <end position="148"/>
    </location>
</feature>
<dbReference type="Proteomes" id="UP000516160">
    <property type="component" value="Chromosome"/>
</dbReference>
<organism evidence="8 9">
    <name type="scientific">Alkalicella caledoniensis</name>
    <dbReference type="NCBI Taxonomy" id="2731377"/>
    <lineage>
        <taxon>Bacteria</taxon>
        <taxon>Bacillati</taxon>
        <taxon>Bacillota</taxon>
        <taxon>Clostridia</taxon>
        <taxon>Eubacteriales</taxon>
        <taxon>Proteinivoracaceae</taxon>
        <taxon>Alkalicella</taxon>
    </lineage>
</organism>
<dbReference type="KEGG" id="acae:HYG86_13925"/>
<protein>
    <submittedName>
        <fullName evidence="8">RDD family protein</fullName>
    </submittedName>
</protein>
<dbReference type="InterPro" id="IPR051791">
    <property type="entry name" value="Pra-immunoreactive"/>
</dbReference>
<keyword evidence="3 6" id="KW-0812">Transmembrane</keyword>
<sequence length="155" mass="17427">MSEAAQKLRACGTCGSMIVEGCKWCKDNKVIALPKYAGFWLRVAAFIIDLVVITLFIELISSFIGYNYYLNVVMIYFYRTVLECSKYQGTIGKGIMGLKVTDLDGEKIDFNKANFRYVIMLLSSFALGIGFLMALFTKKKQTLHDTLTKTLVVKG</sequence>